<sequence length="1483" mass="167129">MITVRLRFPCQPVLSRCIRLTSQYAQRCTVPKAVINAEPPTYNEVRIQMLSRHLQACLFGCEITRYDLAPQSVLNELEKHGIDVTRSQPERLPVSFSPPDLIGGDIEQHMQNISAQLVTPYLKLLDSFSGTIPPMPESWSTQSGWTRYSGDQIESVRAPVDDIMVLDIEVLMEEGDLPTMAVVLTPNGWYSWVSPHLYSEKLSTKETLDSLIPLYDGEDTSRPKCVIGHFVSFDRARLLEEYYLQGTGTRFLDTLSFHVAVSGLTSTQRHLKTTASKHLFNNKLWQKYMSTHGETSNLNNVEERANVMGLQWISETSLNNLTDVYRLYCAKEPPQDKTARSVFESGTRQEVQTRFQELMRYCATDVSMTYEVFQKLLPLFKERFPHPATLYGMLEMGSMYLPINDSWSKFQENADRKFGENEQRQKQLLMQLADQALQHYSSPDADPQNDPWLWDLDWSLPKIAKAKTEVDERLCKLPKWYRELIPKPIKENLDAGPALLTAQMRIAPKLLRLCWQGLPLHYDQELKWGVLIPGRAPQPYGDPRFYEETPVNCNAQANRPSVSDSENTCQTQDSTIVNESVNSVCNLTVRSRIPVTKETAAGRVEYSFPYGAYLSYWSAAMHRRFLSDLSDGDFTSAYRQRAVPDFRDDHLMDELQRSILAMPLEPEERARLSATISAIRNLGTRSDDYGPNRQGSSEPVYEYIGEMQVRGPAFWLDPKRYESVKQAVLNKHPKSSRRQKNRRAVDTVNPVIPTCWFNHLPHDDGEGLPVGSPLSRSFQTHIAANRLHSASMEMLDLPRVNAQETPSSPSDIHTAHLATELLRDRVHATFWQSYSKRIRNQMAVWLPTSILPTEVRNDPNFNPSGHHGAILPQVIVAGTVSRRAVEPLWLTASNADRNRLGSEIKAMVQAPPGYCFVGADVDSQEMWIAALIGDASFGFQGATPYGWMTLEGNKTDGTDLHTKIAQIMGITRNEAKVLNYARLYGSGYEFTKHLLTKFSNLTPEQAGLKANQLLRTTKGQRTGSQSRAWKKPGHDSTEQANDASEPPARWHGGSESAVFNELEGIARSSEPCTPVLKARMTRALNPKLVKEDFLPSRINWVVQSSAVDYLHCMLLVMGWLIQKYNLPARLCISIHDEVRYLCRQDAADRVALALQISNLFTRAFFAYQLGMRDLPESVAFFSSVEIDTCLRKNPEDDCITPSNPDGLRKTYGIPSGNMGGGKSETVIATLNKPVHNNLPMKGDTVDRMTMLTEQDNTVRSTSGPHQIQWNQAADYEGCQEHATAKPNREAAVFGNANALPLLRNKSPHVPTPNLKDQETVCQTSTQPEREFTDRKVRDSNPTSASQLPLSRLGQPGNILALVLPSGGMVARYRKGATAERFLQELFISHPTAVDWKNFLRELCAWRLLQIPTVIGGSGLHVEIDETLISRPVAPFWCLAAMEPEGSIRARILPGCLSLDRRSRDTEVGFEPRTYRSVNSCSKH</sequence>
<feature type="region of interest" description="Disordered" evidence="2">
    <location>
        <begin position="1309"/>
        <end position="1350"/>
    </location>
</feature>
<dbReference type="InterPro" id="IPR002297">
    <property type="entry name" value="DNA-dir_DNA_pol_A_mt"/>
</dbReference>
<evidence type="ECO:0000256" key="1">
    <source>
        <dbReference type="ARBA" id="ARBA00031966"/>
    </source>
</evidence>
<dbReference type="InterPro" id="IPR012337">
    <property type="entry name" value="RNaseH-like_sf"/>
</dbReference>
<keyword evidence="5" id="KW-1185">Reference proteome</keyword>
<dbReference type="OrthoDB" id="5588663at2759"/>
<dbReference type="GO" id="GO:0008408">
    <property type="term" value="F:3'-5' exonuclease activity"/>
    <property type="evidence" value="ECO:0007669"/>
    <property type="project" value="TreeGrafter"/>
</dbReference>
<evidence type="ECO:0000313" key="4">
    <source>
        <dbReference type="EMBL" id="KAG5448433.1"/>
    </source>
</evidence>
<reference evidence="4 5" key="2">
    <citation type="journal article" date="2021" name="Genomics">
        <title>High-quality reference genome for Clonorchis sinensis.</title>
        <authorList>
            <person name="Young N.D."/>
            <person name="Stroehlein A.J."/>
            <person name="Kinkar L."/>
            <person name="Wang T."/>
            <person name="Sohn W.M."/>
            <person name="Chang B.C.H."/>
            <person name="Kaur P."/>
            <person name="Weisz D."/>
            <person name="Dudchenko O."/>
            <person name="Aiden E.L."/>
            <person name="Korhonen P.K."/>
            <person name="Gasser R.B."/>
        </authorList>
    </citation>
    <scope>NUCLEOTIDE SEQUENCE [LARGE SCALE GENOMIC DNA]</scope>
    <source>
        <strain evidence="4">Cs-k2</strain>
    </source>
</reference>
<feature type="compositionally biased region" description="Basic and acidic residues" evidence="2">
    <location>
        <begin position="1327"/>
        <end position="1338"/>
    </location>
</feature>
<name>A0A8T1MH15_CLOSI</name>
<dbReference type="PRINTS" id="PR00867">
    <property type="entry name" value="DNAPOLG"/>
</dbReference>
<dbReference type="InterPro" id="IPR001098">
    <property type="entry name" value="DNA-dir_DNA_pol_A_palm_dom"/>
</dbReference>
<dbReference type="SMART" id="SM00482">
    <property type="entry name" value="POLAc"/>
    <property type="match status" value="1"/>
</dbReference>
<dbReference type="SUPFAM" id="SSF53098">
    <property type="entry name" value="Ribonuclease H-like"/>
    <property type="match status" value="1"/>
</dbReference>
<dbReference type="PANTHER" id="PTHR10267">
    <property type="entry name" value="DNA POLYMERASE SUBUNIT GAMMA-1"/>
    <property type="match status" value="1"/>
</dbReference>
<comment type="caution">
    <text evidence="4">The sequence shown here is derived from an EMBL/GenBank/DDBJ whole genome shotgun (WGS) entry which is preliminary data.</text>
</comment>
<dbReference type="InterPro" id="IPR041336">
    <property type="entry name" value="DNApol_Exo"/>
</dbReference>
<dbReference type="GO" id="GO:0006264">
    <property type="term" value="P:mitochondrial DNA replication"/>
    <property type="evidence" value="ECO:0007669"/>
    <property type="project" value="TreeGrafter"/>
</dbReference>
<dbReference type="GO" id="GO:0003887">
    <property type="term" value="F:DNA-directed DNA polymerase activity"/>
    <property type="evidence" value="ECO:0007669"/>
    <property type="project" value="InterPro"/>
</dbReference>
<dbReference type="Gene3D" id="3.30.420.390">
    <property type="match status" value="2"/>
</dbReference>
<dbReference type="GO" id="GO:0005760">
    <property type="term" value="C:gamma DNA polymerase complex"/>
    <property type="evidence" value="ECO:0007669"/>
    <property type="project" value="InterPro"/>
</dbReference>
<dbReference type="Pfam" id="PF00476">
    <property type="entry name" value="DNA_pol_A"/>
    <property type="match status" value="1"/>
</dbReference>
<protein>
    <recommendedName>
        <fullName evidence="1">Mitochondrial DNA polymerase catalytic subunit</fullName>
    </recommendedName>
</protein>
<dbReference type="InterPro" id="IPR043502">
    <property type="entry name" value="DNA/RNA_pol_sf"/>
</dbReference>
<feature type="region of interest" description="Disordered" evidence="2">
    <location>
        <begin position="1014"/>
        <end position="1052"/>
    </location>
</feature>
<dbReference type="Pfam" id="PF18136">
    <property type="entry name" value="DNApol_Exo"/>
    <property type="match status" value="1"/>
</dbReference>
<dbReference type="SUPFAM" id="SSF56672">
    <property type="entry name" value="DNA/RNA polymerases"/>
    <property type="match status" value="1"/>
</dbReference>
<dbReference type="GO" id="GO:0003677">
    <property type="term" value="F:DNA binding"/>
    <property type="evidence" value="ECO:0007669"/>
    <property type="project" value="InterPro"/>
</dbReference>
<evidence type="ECO:0000259" key="3">
    <source>
        <dbReference type="SMART" id="SM00482"/>
    </source>
</evidence>
<gene>
    <name evidence="4" type="ORF">CSKR_109960</name>
</gene>
<evidence type="ECO:0000313" key="5">
    <source>
        <dbReference type="Proteomes" id="UP000286415"/>
    </source>
</evidence>
<dbReference type="FunFam" id="3.30.420.390:FF:000004">
    <property type="entry name" value="DNA polymerase subunit gamma-1, mitochondrial"/>
    <property type="match status" value="1"/>
</dbReference>
<evidence type="ECO:0000256" key="2">
    <source>
        <dbReference type="SAM" id="MobiDB-lite"/>
    </source>
</evidence>
<reference evidence="4 5" key="1">
    <citation type="journal article" date="2018" name="Biotechnol. Adv.">
        <title>Improved genomic resources and new bioinformatic workflow for the carcinogenic parasite Clonorchis sinensis: Biotechnological implications.</title>
        <authorList>
            <person name="Wang D."/>
            <person name="Korhonen P.K."/>
            <person name="Gasser R.B."/>
            <person name="Young N.D."/>
        </authorList>
    </citation>
    <scope>NUCLEOTIDE SEQUENCE [LARGE SCALE GENOMIC DNA]</scope>
    <source>
        <strain evidence="4">Cs-k2</strain>
    </source>
</reference>
<dbReference type="Proteomes" id="UP000286415">
    <property type="component" value="Unassembled WGS sequence"/>
</dbReference>
<accession>A0A8T1MH15</accession>
<feature type="domain" description="DNA-directed DNA polymerase family A palm" evidence="3">
    <location>
        <begin position="901"/>
        <end position="1146"/>
    </location>
</feature>
<dbReference type="EMBL" id="NIRI02000042">
    <property type="protein sequence ID" value="KAG5448433.1"/>
    <property type="molecule type" value="Genomic_DNA"/>
</dbReference>
<organism evidence="4 5">
    <name type="scientific">Clonorchis sinensis</name>
    <name type="common">Chinese liver fluke</name>
    <dbReference type="NCBI Taxonomy" id="79923"/>
    <lineage>
        <taxon>Eukaryota</taxon>
        <taxon>Metazoa</taxon>
        <taxon>Spiralia</taxon>
        <taxon>Lophotrochozoa</taxon>
        <taxon>Platyhelminthes</taxon>
        <taxon>Trematoda</taxon>
        <taxon>Digenea</taxon>
        <taxon>Opisthorchiida</taxon>
        <taxon>Opisthorchiata</taxon>
        <taxon>Opisthorchiidae</taxon>
        <taxon>Clonorchis</taxon>
    </lineage>
</organism>
<dbReference type="PANTHER" id="PTHR10267:SF0">
    <property type="entry name" value="DNA POLYMERASE SUBUNIT GAMMA-1"/>
    <property type="match status" value="1"/>
</dbReference>
<proteinExistence type="predicted"/>
<feature type="compositionally biased region" description="Polar residues" evidence="2">
    <location>
        <begin position="1339"/>
        <end position="1348"/>
    </location>
</feature>
<feature type="compositionally biased region" description="Polar residues" evidence="2">
    <location>
        <begin position="1014"/>
        <end position="1027"/>
    </location>
</feature>